<keyword evidence="2" id="KW-0645">Protease</keyword>
<dbReference type="SUPFAM" id="SSF54001">
    <property type="entry name" value="Cysteine proteinases"/>
    <property type="match status" value="1"/>
</dbReference>
<evidence type="ECO:0000256" key="5">
    <source>
        <dbReference type="SAM" id="SignalP"/>
    </source>
</evidence>
<keyword evidence="4" id="KW-0788">Thiol protease</keyword>
<dbReference type="Gene3D" id="3.90.1720.10">
    <property type="entry name" value="endopeptidase domain like (from Nostoc punctiforme)"/>
    <property type="match status" value="1"/>
</dbReference>
<dbReference type="KEGG" id="palr:HGI30_01110"/>
<feature type="signal peptide" evidence="5">
    <location>
        <begin position="1"/>
        <end position="25"/>
    </location>
</feature>
<proteinExistence type="inferred from homology"/>
<dbReference type="PANTHER" id="PTHR47053:SF1">
    <property type="entry name" value="MUREIN DD-ENDOPEPTIDASE MEPH-RELATED"/>
    <property type="match status" value="1"/>
</dbReference>
<dbReference type="InterPro" id="IPR038765">
    <property type="entry name" value="Papain-like_cys_pep_sf"/>
</dbReference>
<dbReference type="GO" id="GO:0008234">
    <property type="term" value="F:cysteine-type peptidase activity"/>
    <property type="evidence" value="ECO:0007669"/>
    <property type="project" value="UniProtKB-KW"/>
</dbReference>
<dbReference type="PROSITE" id="PS51935">
    <property type="entry name" value="NLPC_P60"/>
    <property type="match status" value="1"/>
</dbReference>
<comment type="similarity">
    <text evidence="1">Belongs to the peptidase C40 family.</text>
</comment>
<dbReference type="Proteomes" id="UP000502136">
    <property type="component" value="Chromosome"/>
</dbReference>
<keyword evidence="5" id="KW-0732">Signal</keyword>
<evidence type="ECO:0000256" key="2">
    <source>
        <dbReference type="ARBA" id="ARBA00022670"/>
    </source>
</evidence>
<accession>A0A6H2GT38</accession>
<reference evidence="7 8" key="1">
    <citation type="submission" date="2020-04" db="EMBL/GenBank/DDBJ databases">
        <title>Novel Paenibacillus strain UniB2 isolated from commercial digestive syrup.</title>
        <authorList>
            <person name="Thorat V."/>
            <person name="Kirdat K."/>
            <person name="Tiwarekar B."/>
            <person name="Yadav A."/>
        </authorList>
    </citation>
    <scope>NUCLEOTIDE SEQUENCE [LARGE SCALE GENOMIC DNA]</scope>
    <source>
        <strain evidence="7 8">UniB2</strain>
    </source>
</reference>
<feature type="domain" description="NlpC/P60" evidence="6">
    <location>
        <begin position="22"/>
        <end position="144"/>
    </location>
</feature>
<evidence type="ECO:0000313" key="7">
    <source>
        <dbReference type="EMBL" id="QJC50336.1"/>
    </source>
</evidence>
<dbReference type="Pfam" id="PF00877">
    <property type="entry name" value="NLPC_P60"/>
    <property type="match status" value="1"/>
</dbReference>
<dbReference type="InterPro" id="IPR000064">
    <property type="entry name" value="NLP_P60_dom"/>
</dbReference>
<evidence type="ECO:0000256" key="4">
    <source>
        <dbReference type="ARBA" id="ARBA00022807"/>
    </source>
</evidence>
<keyword evidence="8" id="KW-1185">Reference proteome</keyword>
<evidence type="ECO:0000256" key="3">
    <source>
        <dbReference type="ARBA" id="ARBA00022801"/>
    </source>
</evidence>
<feature type="chain" id="PRO_5026122802" evidence="5">
    <location>
        <begin position="26"/>
        <end position="167"/>
    </location>
</feature>
<dbReference type="EMBL" id="CP051428">
    <property type="protein sequence ID" value="QJC50336.1"/>
    <property type="molecule type" value="Genomic_DNA"/>
</dbReference>
<evidence type="ECO:0000259" key="6">
    <source>
        <dbReference type="PROSITE" id="PS51935"/>
    </source>
</evidence>
<protein>
    <submittedName>
        <fullName evidence="7">C40 family peptidase</fullName>
    </submittedName>
</protein>
<name>A0A6H2GT38_9BACL</name>
<dbReference type="GO" id="GO:0006508">
    <property type="term" value="P:proteolysis"/>
    <property type="evidence" value="ECO:0007669"/>
    <property type="project" value="UniProtKB-KW"/>
</dbReference>
<gene>
    <name evidence="7" type="ORF">HGI30_01110</name>
</gene>
<keyword evidence="3" id="KW-0378">Hydrolase</keyword>
<dbReference type="RefSeq" id="WP_168906018.1">
    <property type="nucleotide sequence ID" value="NZ_CP051428.1"/>
</dbReference>
<dbReference type="AlphaFoldDB" id="A0A6H2GT38"/>
<evidence type="ECO:0000313" key="8">
    <source>
        <dbReference type="Proteomes" id="UP000502136"/>
    </source>
</evidence>
<sequence>MKKKAAAIVLGLALLFTAGAQSASAGSKMDGVISGVIGTPYKAAGTTSKGFDCSGFTSYVFKQFKVSLPHSSAAQSAMGKKVAKDDLKAGDLVFFNTSGKGVSHVGIYVGDGKFAHSSSSRGVTISELSESYYAKRYLSARRIMDDKTFEKFADEAADQPDGGPDVD</sequence>
<dbReference type="InterPro" id="IPR051202">
    <property type="entry name" value="Peptidase_C40"/>
</dbReference>
<organism evidence="7 8">
    <name type="scientific">Paenibacillus albicereus</name>
    <dbReference type="NCBI Taxonomy" id="2726185"/>
    <lineage>
        <taxon>Bacteria</taxon>
        <taxon>Bacillati</taxon>
        <taxon>Bacillota</taxon>
        <taxon>Bacilli</taxon>
        <taxon>Bacillales</taxon>
        <taxon>Paenibacillaceae</taxon>
        <taxon>Paenibacillus</taxon>
    </lineage>
</organism>
<dbReference type="PANTHER" id="PTHR47053">
    <property type="entry name" value="MUREIN DD-ENDOPEPTIDASE MEPH-RELATED"/>
    <property type="match status" value="1"/>
</dbReference>
<evidence type="ECO:0000256" key="1">
    <source>
        <dbReference type="ARBA" id="ARBA00007074"/>
    </source>
</evidence>